<keyword evidence="3 5" id="KW-1133">Transmembrane helix</keyword>
<dbReference type="Gene3D" id="1.20.5.2700">
    <property type="match status" value="1"/>
</dbReference>
<evidence type="ECO:0000256" key="4">
    <source>
        <dbReference type="ARBA" id="ARBA00023136"/>
    </source>
</evidence>
<evidence type="ECO:0000256" key="5">
    <source>
        <dbReference type="SAM" id="Phobius"/>
    </source>
</evidence>
<dbReference type="GO" id="GO:0016020">
    <property type="term" value="C:membrane"/>
    <property type="evidence" value="ECO:0007669"/>
    <property type="project" value="UniProtKB-SubCell"/>
</dbReference>
<evidence type="ECO:0008006" key="7">
    <source>
        <dbReference type="Google" id="ProtNLM"/>
    </source>
</evidence>
<evidence type="ECO:0000313" key="6">
    <source>
        <dbReference type="EMBL" id="GAI46963.1"/>
    </source>
</evidence>
<dbReference type="InterPro" id="IPR003945">
    <property type="entry name" value="NU5C-like"/>
</dbReference>
<evidence type="ECO:0000256" key="1">
    <source>
        <dbReference type="ARBA" id="ARBA00004141"/>
    </source>
</evidence>
<dbReference type="PANTHER" id="PTHR42829">
    <property type="entry name" value="NADH-UBIQUINONE OXIDOREDUCTASE CHAIN 5"/>
    <property type="match status" value="1"/>
</dbReference>
<keyword evidence="4 5" id="KW-0472">Membrane</keyword>
<organism evidence="6">
    <name type="scientific">marine sediment metagenome</name>
    <dbReference type="NCBI Taxonomy" id="412755"/>
    <lineage>
        <taxon>unclassified sequences</taxon>
        <taxon>metagenomes</taxon>
        <taxon>ecological metagenomes</taxon>
    </lineage>
</organism>
<dbReference type="GO" id="GO:0042773">
    <property type="term" value="P:ATP synthesis coupled electron transport"/>
    <property type="evidence" value="ECO:0007669"/>
    <property type="project" value="InterPro"/>
</dbReference>
<gene>
    <name evidence="6" type="ORF">S06H3_60629</name>
</gene>
<feature type="non-terminal residue" evidence="6">
    <location>
        <position position="184"/>
    </location>
</feature>
<dbReference type="AlphaFoldDB" id="X1NTP7"/>
<feature type="transmembrane region" description="Helical" evidence="5">
    <location>
        <begin position="58"/>
        <end position="85"/>
    </location>
</feature>
<feature type="transmembrane region" description="Helical" evidence="5">
    <location>
        <begin position="20"/>
        <end position="38"/>
    </location>
</feature>
<evidence type="ECO:0000256" key="3">
    <source>
        <dbReference type="ARBA" id="ARBA00022989"/>
    </source>
</evidence>
<feature type="transmembrane region" description="Helical" evidence="5">
    <location>
        <begin position="167"/>
        <end position="183"/>
    </location>
</feature>
<accession>X1NTP7</accession>
<dbReference type="GO" id="GO:0008137">
    <property type="term" value="F:NADH dehydrogenase (ubiquinone) activity"/>
    <property type="evidence" value="ECO:0007669"/>
    <property type="project" value="InterPro"/>
</dbReference>
<sequence>TFGGEYRGEGKPHESSSVMVMPMVILAILSVASGWLNVTGGFNQFLGHGETYSFAQGFFGILAHPLPWVSLILAGSGILLAYAMYSAKWLSAERVVRLFSPLHTLFSRKYWFDELYENIFVGKALVSGFFAGLQQFDNRGVDGAVNGVAYVTMAGGRAIRRAQTGQLQLYGLFIGIGVLAIILC</sequence>
<dbReference type="EMBL" id="BARV01039584">
    <property type="protein sequence ID" value="GAI46963.1"/>
    <property type="molecule type" value="Genomic_DNA"/>
</dbReference>
<proteinExistence type="predicted"/>
<comment type="subcellular location">
    <subcellularLocation>
        <location evidence="1">Membrane</location>
        <topology evidence="1">Multi-pass membrane protein</topology>
    </subcellularLocation>
</comment>
<protein>
    <recommendedName>
        <fullName evidence="7">NADH:ubiquinone reductase (H(+)-translocating)</fullName>
    </recommendedName>
</protein>
<keyword evidence="2 5" id="KW-0812">Transmembrane</keyword>
<comment type="caution">
    <text evidence="6">The sequence shown here is derived from an EMBL/GenBank/DDBJ whole genome shotgun (WGS) entry which is preliminary data.</text>
</comment>
<name>X1NTP7_9ZZZZ</name>
<dbReference type="PANTHER" id="PTHR42829:SF2">
    <property type="entry name" value="NADH-UBIQUINONE OXIDOREDUCTASE CHAIN 5"/>
    <property type="match status" value="1"/>
</dbReference>
<dbReference type="GO" id="GO:0015990">
    <property type="term" value="P:electron transport coupled proton transport"/>
    <property type="evidence" value="ECO:0007669"/>
    <property type="project" value="TreeGrafter"/>
</dbReference>
<reference evidence="6" key="1">
    <citation type="journal article" date="2014" name="Front. Microbiol.">
        <title>High frequency of phylogenetically diverse reductive dehalogenase-homologous genes in deep subseafloor sedimentary metagenomes.</title>
        <authorList>
            <person name="Kawai M."/>
            <person name="Futagami T."/>
            <person name="Toyoda A."/>
            <person name="Takaki Y."/>
            <person name="Nishi S."/>
            <person name="Hori S."/>
            <person name="Arai W."/>
            <person name="Tsubouchi T."/>
            <person name="Morono Y."/>
            <person name="Uchiyama I."/>
            <person name="Ito T."/>
            <person name="Fujiyama A."/>
            <person name="Inagaki F."/>
            <person name="Takami H."/>
        </authorList>
    </citation>
    <scope>NUCLEOTIDE SEQUENCE</scope>
    <source>
        <strain evidence="6">Expedition CK06-06</strain>
    </source>
</reference>
<feature type="non-terminal residue" evidence="6">
    <location>
        <position position="1"/>
    </location>
</feature>
<dbReference type="GO" id="GO:0003954">
    <property type="term" value="F:NADH dehydrogenase activity"/>
    <property type="evidence" value="ECO:0007669"/>
    <property type="project" value="TreeGrafter"/>
</dbReference>
<evidence type="ECO:0000256" key="2">
    <source>
        <dbReference type="ARBA" id="ARBA00022692"/>
    </source>
</evidence>